<organism evidence="1">
    <name type="scientific">marine sediment metagenome</name>
    <dbReference type="NCBI Taxonomy" id="412755"/>
    <lineage>
        <taxon>unclassified sequences</taxon>
        <taxon>metagenomes</taxon>
        <taxon>ecological metagenomes</taxon>
    </lineage>
</organism>
<comment type="caution">
    <text evidence="1">The sequence shown here is derived from an EMBL/GenBank/DDBJ whole genome shotgun (WGS) entry which is preliminary data.</text>
</comment>
<evidence type="ECO:0000313" key="1">
    <source>
        <dbReference type="EMBL" id="KKN83512.1"/>
    </source>
</evidence>
<reference evidence="1" key="1">
    <citation type="journal article" date="2015" name="Nature">
        <title>Complex archaea that bridge the gap between prokaryotes and eukaryotes.</title>
        <authorList>
            <person name="Spang A."/>
            <person name="Saw J.H."/>
            <person name="Jorgensen S.L."/>
            <person name="Zaremba-Niedzwiedzka K."/>
            <person name="Martijn J."/>
            <person name="Lind A.E."/>
            <person name="van Eijk R."/>
            <person name="Schleper C."/>
            <person name="Guy L."/>
            <person name="Ettema T.J."/>
        </authorList>
    </citation>
    <scope>NUCLEOTIDE SEQUENCE</scope>
</reference>
<dbReference type="AlphaFoldDB" id="A0A0F9U830"/>
<dbReference type="EMBL" id="LAZR01000183">
    <property type="protein sequence ID" value="KKN83512.1"/>
    <property type="molecule type" value="Genomic_DNA"/>
</dbReference>
<name>A0A0F9U830_9ZZZZ</name>
<protein>
    <submittedName>
        <fullName evidence="1">Uncharacterized protein</fullName>
    </submittedName>
</protein>
<sequence length="289" mass="32319">MALTLRSQTKERIGANQFAVTEEHATANSEIVSQLDTLANTSHGDYGGETAPICMRVQGTGHYYRQDEARVVAYYRTRNWTEWMMDNVNKAIVFTTPANSSQRRKRDLDDRLLTGQSEDVVDNVVRDIDEGENFAVRAKQHVAVHAIVDSKATYIDAFDLLGGKINNTAMSDIKTGEAGHLLYQNMNVEPILNDSPLYKVIYNFLHNVKPWNAQCLSVEYEWTQKAFPAYSWLDSDGNLITQNFFFKWLWNRTGDSFYARLFEEADFSLINTMAGGAAGGGGGGGAGVF</sequence>
<gene>
    <name evidence="1" type="ORF">LCGC14_0297500</name>
</gene>
<accession>A0A0F9U830</accession>
<proteinExistence type="predicted"/>